<dbReference type="EMBL" id="JYDQ01000241">
    <property type="protein sequence ID" value="KRY10156.1"/>
    <property type="molecule type" value="Genomic_DNA"/>
</dbReference>
<keyword evidence="1" id="KW-1133">Transmembrane helix</keyword>
<evidence type="ECO:0000313" key="5">
    <source>
        <dbReference type="EMBL" id="KRY08606.1"/>
    </source>
</evidence>
<reference evidence="5 7" key="1">
    <citation type="submission" date="2015-01" db="EMBL/GenBank/DDBJ databases">
        <title>Evolution of Trichinella species and genotypes.</title>
        <authorList>
            <person name="Korhonen P.K."/>
            <person name="Edoardo P."/>
            <person name="Giuseppe L.R."/>
            <person name="Gasser R.B."/>
        </authorList>
    </citation>
    <scope>NUCLEOTIDE SEQUENCE [LARGE SCALE GENOMIC DNA]</scope>
    <source>
        <strain evidence="5">ISS2496</strain>
    </source>
</reference>
<proteinExistence type="predicted"/>
<protein>
    <submittedName>
        <fullName evidence="5">Uncharacterized protein</fullName>
    </submittedName>
</protein>
<dbReference type="AlphaFoldDB" id="A0A0V0Z821"/>
<organism evidence="5 7">
    <name type="scientific">Trichinella patagoniensis</name>
    <dbReference type="NCBI Taxonomy" id="990121"/>
    <lineage>
        <taxon>Eukaryota</taxon>
        <taxon>Metazoa</taxon>
        <taxon>Ecdysozoa</taxon>
        <taxon>Nematoda</taxon>
        <taxon>Enoplea</taxon>
        <taxon>Dorylaimia</taxon>
        <taxon>Trichinellida</taxon>
        <taxon>Trichinellidae</taxon>
        <taxon>Trichinella</taxon>
    </lineage>
</organism>
<keyword evidence="1" id="KW-0472">Membrane</keyword>
<evidence type="ECO:0000256" key="1">
    <source>
        <dbReference type="SAM" id="Phobius"/>
    </source>
</evidence>
<evidence type="ECO:0000313" key="3">
    <source>
        <dbReference type="EMBL" id="KRY07486.1"/>
    </source>
</evidence>
<feature type="transmembrane region" description="Helical" evidence="1">
    <location>
        <begin position="61"/>
        <end position="82"/>
    </location>
</feature>
<gene>
    <name evidence="5" type="ORF">T12_10384</name>
    <name evidence="2" type="ORF">T12_11375</name>
    <name evidence="4" type="ORF">T12_5374</name>
    <name evidence="6" type="ORF">T12_6666</name>
    <name evidence="3" type="ORF">T12_8511</name>
</gene>
<dbReference type="EMBL" id="JYDQ01000448">
    <property type="protein sequence ID" value="KRY07510.1"/>
    <property type="molecule type" value="Genomic_DNA"/>
</dbReference>
<evidence type="ECO:0000313" key="7">
    <source>
        <dbReference type="Proteomes" id="UP000054783"/>
    </source>
</evidence>
<keyword evidence="1" id="KW-0812">Transmembrane</keyword>
<dbReference type="EMBL" id="JYDQ01000322">
    <property type="protein sequence ID" value="KRY08606.1"/>
    <property type="molecule type" value="Genomic_DNA"/>
</dbReference>
<evidence type="ECO:0000313" key="2">
    <source>
        <dbReference type="EMBL" id="KRY07304.1"/>
    </source>
</evidence>
<dbReference type="EMBL" id="JYDQ01000453">
    <property type="protein sequence ID" value="KRY07486.1"/>
    <property type="molecule type" value="Genomic_DNA"/>
</dbReference>
<dbReference type="EMBL" id="JYDQ01000498">
    <property type="protein sequence ID" value="KRY07304.1"/>
    <property type="molecule type" value="Genomic_DNA"/>
</dbReference>
<evidence type="ECO:0000313" key="6">
    <source>
        <dbReference type="EMBL" id="KRY10156.1"/>
    </source>
</evidence>
<accession>A0A0V0Z821</accession>
<sequence>MIILISENDWKYLMLWDPAEEVEQRAATDDKDLYSHWALTNMNIYIRCSNRMLIKQLKYNILYLITLDYLVVILITISYYLINSDFNKEKHVRLP</sequence>
<dbReference type="Proteomes" id="UP000054783">
    <property type="component" value="Unassembled WGS sequence"/>
</dbReference>
<comment type="caution">
    <text evidence="5">The sequence shown here is derived from an EMBL/GenBank/DDBJ whole genome shotgun (WGS) entry which is preliminary data.</text>
</comment>
<evidence type="ECO:0000313" key="4">
    <source>
        <dbReference type="EMBL" id="KRY07510.1"/>
    </source>
</evidence>
<name>A0A0V0Z821_9BILA</name>
<keyword evidence="7" id="KW-1185">Reference proteome</keyword>